<evidence type="ECO:0000313" key="3">
    <source>
        <dbReference type="EMBL" id="GJE92783.1"/>
    </source>
</evidence>
<accession>A0A9P3GDA2</accession>
<dbReference type="OrthoDB" id="5583277at2759"/>
<dbReference type="PANTHER" id="PTHR36853">
    <property type="entry name" value="EXPRESSED PROTEIN"/>
    <property type="match status" value="1"/>
</dbReference>
<dbReference type="Pfam" id="PF12955">
    <property type="entry name" value="Vps3844_C"/>
    <property type="match status" value="1"/>
</dbReference>
<organism evidence="3 4">
    <name type="scientific">Phanerochaete sordida</name>
    <dbReference type="NCBI Taxonomy" id="48140"/>
    <lineage>
        <taxon>Eukaryota</taxon>
        <taxon>Fungi</taxon>
        <taxon>Dikarya</taxon>
        <taxon>Basidiomycota</taxon>
        <taxon>Agaricomycotina</taxon>
        <taxon>Agaricomycetes</taxon>
        <taxon>Polyporales</taxon>
        <taxon>Phanerochaetaceae</taxon>
        <taxon>Phanerochaete</taxon>
    </lineage>
</organism>
<evidence type="ECO:0000256" key="1">
    <source>
        <dbReference type="SAM" id="Phobius"/>
    </source>
</evidence>
<name>A0A9P3GDA2_9APHY</name>
<proteinExistence type="predicted"/>
<feature type="transmembrane region" description="Helical" evidence="1">
    <location>
        <begin position="364"/>
        <end position="388"/>
    </location>
</feature>
<dbReference type="Proteomes" id="UP000703269">
    <property type="component" value="Unassembled WGS sequence"/>
</dbReference>
<keyword evidence="1" id="KW-0812">Transmembrane</keyword>
<feature type="domain" description="Vacuolar sorting protein Vps3844 C-terminal" evidence="2">
    <location>
        <begin position="302"/>
        <end position="398"/>
    </location>
</feature>
<dbReference type="EMBL" id="BPQB01000028">
    <property type="protein sequence ID" value="GJE92783.1"/>
    <property type="molecule type" value="Genomic_DNA"/>
</dbReference>
<comment type="caution">
    <text evidence="3">The sequence shown here is derived from an EMBL/GenBank/DDBJ whole genome shotgun (WGS) entry which is preliminary data.</text>
</comment>
<keyword evidence="1" id="KW-1133">Transmembrane helix</keyword>
<keyword evidence="1" id="KW-0472">Membrane</keyword>
<gene>
    <name evidence="3" type="ORF">PsYK624_089400</name>
</gene>
<dbReference type="InterPro" id="IPR024382">
    <property type="entry name" value="Vps3844_C"/>
</dbReference>
<sequence length="408" mass="42755">MGVSPADVNIRKRRSLRRFLCPSSALLARLAICNIMRAANAALWALCLISPAYAVSVYLHPQPAAPVPAELDARHASLVLAKHFGLERFENLGNGDGLWDGALQEQEAVVGSAPRDALLITLSDEDAQAILPADVKATFKLPSPPTDTLFPLVQTYVHRASELYTNVFPSYYAPSSDTRARLLDIFSAPTEANRAFVSSVSYLVDYLDAKPASASAYDSFAAFELTGLQAVAAEYGTDSEAHQTALKTLQAAVASALARQDLALALLTFSPSQLAKRADDPQSPMAPPAAPPVAPISAVSTCFTSSDACGNATDSCSGRGECVAATKLGKTCYVCACAATINEKGRTEEWAGEACERKDVSGPFVLIGGTVIALILLIGGSIGLLSAVGSQELPSTLTGAVAVGHKRE</sequence>
<reference evidence="3 4" key="1">
    <citation type="submission" date="2021-08" db="EMBL/GenBank/DDBJ databases">
        <title>Draft Genome Sequence of Phanerochaete sordida strain YK-624.</title>
        <authorList>
            <person name="Mori T."/>
            <person name="Dohra H."/>
            <person name="Suzuki T."/>
            <person name="Kawagishi H."/>
            <person name="Hirai H."/>
        </authorList>
    </citation>
    <scope>NUCLEOTIDE SEQUENCE [LARGE SCALE GENOMIC DNA]</scope>
    <source>
        <strain evidence="3 4">YK-624</strain>
    </source>
</reference>
<keyword evidence="4" id="KW-1185">Reference proteome</keyword>
<evidence type="ECO:0000313" key="4">
    <source>
        <dbReference type="Proteomes" id="UP000703269"/>
    </source>
</evidence>
<protein>
    <submittedName>
        <fullName evidence="3">DUF3844 domain-containing protein</fullName>
    </submittedName>
</protein>
<dbReference type="InterPro" id="IPR053065">
    <property type="entry name" value="Archenteron_Induction-Rel"/>
</dbReference>
<evidence type="ECO:0000259" key="2">
    <source>
        <dbReference type="Pfam" id="PF12955"/>
    </source>
</evidence>
<dbReference type="GO" id="GO:0005783">
    <property type="term" value="C:endoplasmic reticulum"/>
    <property type="evidence" value="ECO:0007669"/>
    <property type="project" value="TreeGrafter"/>
</dbReference>
<dbReference type="PANTHER" id="PTHR36853:SF1">
    <property type="entry name" value="DUF3844 DOMAIN-CONTAINING PROTEIN"/>
    <property type="match status" value="1"/>
</dbReference>
<dbReference type="AlphaFoldDB" id="A0A9P3GDA2"/>